<reference evidence="3 4" key="1">
    <citation type="submission" date="2018-02" db="EMBL/GenBank/DDBJ databases">
        <title>Complete genome of Nitrosopumilus oxyclinae HCE1.</title>
        <authorList>
            <person name="Qin W."/>
            <person name="Zheng Y."/>
            <person name="Stahl D.A."/>
        </authorList>
    </citation>
    <scope>NUCLEOTIDE SEQUENCE [LARGE SCALE GENOMIC DNA]</scope>
    <source>
        <strain evidence="3 4">HCE1</strain>
    </source>
</reference>
<dbReference type="AlphaFoldDB" id="A0A7D5REG0"/>
<dbReference type="Gene3D" id="3.40.50.620">
    <property type="entry name" value="HUPs"/>
    <property type="match status" value="1"/>
</dbReference>
<dbReference type="RefSeq" id="WP_179362107.1">
    <property type="nucleotide sequence ID" value="NZ_CP026994.1"/>
</dbReference>
<dbReference type="OrthoDB" id="105697at2157"/>
<dbReference type="PANTHER" id="PTHR46268:SF6">
    <property type="entry name" value="UNIVERSAL STRESS PROTEIN UP12"/>
    <property type="match status" value="1"/>
</dbReference>
<evidence type="ECO:0000313" key="3">
    <source>
        <dbReference type="EMBL" id="QLH04885.1"/>
    </source>
</evidence>
<name>A0A7D5REG0_9ARCH</name>
<gene>
    <name evidence="3" type="ORF">C5F49_05815</name>
</gene>
<dbReference type="PRINTS" id="PR01438">
    <property type="entry name" value="UNVRSLSTRESS"/>
</dbReference>
<dbReference type="Pfam" id="PF00582">
    <property type="entry name" value="Usp"/>
    <property type="match status" value="1"/>
</dbReference>
<comment type="similarity">
    <text evidence="1">Belongs to the universal stress protein A family.</text>
</comment>
<dbReference type="InterPro" id="IPR006015">
    <property type="entry name" value="Universal_stress_UspA"/>
</dbReference>
<dbReference type="SUPFAM" id="SSF52402">
    <property type="entry name" value="Adenine nucleotide alpha hydrolases-like"/>
    <property type="match status" value="1"/>
</dbReference>
<evidence type="ECO:0000256" key="1">
    <source>
        <dbReference type="ARBA" id="ARBA00008791"/>
    </source>
</evidence>
<accession>A0A7D5REG0</accession>
<organism evidence="3 4">
    <name type="scientific">Nitrosopumilus oxyclinae</name>
    <dbReference type="NCBI Taxonomy" id="1959104"/>
    <lineage>
        <taxon>Archaea</taxon>
        <taxon>Nitrososphaerota</taxon>
        <taxon>Nitrososphaeria</taxon>
        <taxon>Nitrosopumilales</taxon>
        <taxon>Nitrosopumilaceae</taxon>
        <taxon>Nitrosopumilus</taxon>
    </lineage>
</organism>
<sequence>MKNILVPFDGSGYSQKAFDTALEIAEKFESKLTVMTVLQSKLSDSAGISLERLQEIQDEEENTATIMLKKLEEQANAKNVPFSIAIIHNPSSSDGIVSFAGKNNIDFIVMGSHGRTGFRKIVLGSVANGVLGHAKCPVLITKGTE</sequence>
<dbReference type="CDD" id="cd00293">
    <property type="entry name" value="USP-like"/>
    <property type="match status" value="1"/>
</dbReference>
<dbReference type="GeneID" id="56061472"/>
<evidence type="ECO:0000259" key="2">
    <source>
        <dbReference type="Pfam" id="PF00582"/>
    </source>
</evidence>
<dbReference type="InterPro" id="IPR014729">
    <property type="entry name" value="Rossmann-like_a/b/a_fold"/>
</dbReference>
<keyword evidence="4" id="KW-1185">Reference proteome</keyword>
<dbReference type="InterPro" id="IPR006016">
    <property type="entry name" value="UspA"/>
</dbReference>
<dbReference type="PANTHER" id="PTHR46268">
    <property type="entry name" value="STRESS RESPONSE PROTEIN NHAX"/>
    <property type="match status" value="1"/>
</dbReference>
<protein>
    <submittedName>
        <fullName evidence="3">Universal stress protein</fullName>
    </submittedName>
</protein>
<dbReference type="Proteomes" id="UP000509441">
    <property type="component" value="Chromosome"/>
</dbReference>
<dbReference type="KEGG" id="nox:C5F49_05815"/>
<feature type="domain" description="UspA" evidence="2">
    <location>
        <begin position="1"/>
        <end position="142"/>
    </location>
</feature>
<dbReference type="PIRSF" id="PIRSF006276">
    <property type="entry name" value="UspA"/>
    <property type="match status" value="1"/>
</dbReference>
<evidence type="ECO:0000313" key="4">
    <source>
        <dbReference type="Proteomes" id="UP000509441"/>
    </source>
</evidence>
<dbReference type="EMBL" id="CP026994">
    <property type="protein sequence ID" value="QLH04885.1"/>
    <property type="molecule type" value="Genomic_DNA"/>
</dbReference>
<proteinExistence type="inferred from homology"/>